<name>A0A9X2KIH4_9MICC</name>
<dbReference type="RefSeq" id="WP_254166240.1">
    <property type="nucleotide sequence ID" value="NZ_JANAFB010000014.1"/>
</dbReference>
<evidence type="ECO:0000259" key="4">
    <source>
        <dbReference type="PROSITE" id="PS51898"/>
    </source>
</evidence>
<evidence type="ECO:0000259" key="5">
    <source>
        <dbReference type="PROSITE" id="PS51900"/>
    </source>
</evidence>
<organism evidence="6 7">
    <name type="scientific">Rothia santali</name>
    <dbReference type="NCBI Taxonomy" id="2949643"/>
    <lineage>
        <taxon>Bacteria</taxon>
        <taxon>Bacillati</taxon>
        <taxon>Actinomycetota</taxon>
        <taxon>Actinomycetes</taxon>
        <taxon>Micrococcales</taxon>
        <taxon>Micrococcaceae</taxon>
        <taxon>Rothia</taxon>
    </lineage>
</organism>
<evidence type="ECO:0000256" key="2">
    <source>
        <dbReference type="ARBA" id="ARBA00023172"/>
    </source>
</evidence>
<proteinExistence type="predicted"/>
<dbReference type="PANTHER" id="PTHR30349">
    <property type="entry name" value="PHAGE INTEGRASE-RELATED"/>
    <property type="match status" value="1"/>
</dbReference>
<dbReference type="InterPro" id="IPR011010">
    <property type="entry name" value="DNA_brk_join_enz"/>
</dbReference>
<dbReference type="Pfam" id="PF00589">
    <property type="entry name" value="Phage_integrase"/>
    <property type="match status" value="1"/>
</dbReference>
<dbReference type="GO" id="GO:0015074">
    <property type="term" value="P:DNA integration"/>
    <property type="evidence" value="ECO:0007669"/>
    <property type="project" value="InterPro"/>
</dbReference>
<reference evidence="6" key="1">
    <citation type="submission" date="2022-06" db="EMBL/GenBank/DDBJ databases">
        <title>Rothia sp. isolated from sandalwood seedling.</title>
        <authorList>
            <person name="Tuikhar N."/>
            <person name="Kirdat K."/>
            <person name="Thorat V."/>
            <person name="Swetha P."/>
            <person name="Padma S."/>
            <person name="Sundararaj R."/>
            <person name="Yadav A."/>
        </authorList>
    </citation>
    <scope>NUCLEOTIDE SEQUENCE</scope>
    <source>
        <strain evidence="6">AR01</strain>
    </source>
</reference>
<keyword evidence="7" id="KW-1185">Reference proteome</keyword>
<evidence type="ECO:0000256" key="1">
    <source>
        <dbReference type="ARBA" id="ARBA00023125"/>
    </source>
</evidence>
<evidence type="ECO:0000313" key="6">
    <source>
        <dbReference type="EMBL" id="MCP3425844.1"/>
    </source>
</evidence>
<keyword evidence="1 3" id="KW-0238">DNA-binding</keyword>
<gene>
    <name evidence="6" type="ORF">NBM05_07440</name>
</gene>
<dbReference type="AlphaFoldDB" id="A0A9X2KIH4"/>
<keyword evidence="2" id="KW-0233">DNA recombination</keyword>
<feature type="domain" description="Core-binding (CB)" evidence="5">
    <location>
        <begin position="14"/>
        <end position="93"/>
    </location>
</feature>
<evidence type="ECO:0000313" key="7">
    <source>
        <dbReference type="Proteomes" id="UP001139502"/>
    </source>
</evidence>
<comment type="caution">
    <text evidence="6">The sequence shown here is derived from an EMBL/GenBank/DDBJ whole genome shotgun (WGS) entry which is preliminary data.</text>
</comment>
<sequence>MFKIIDKETPVQPMSWSTATTRFAHWLEAAGRTRGTITTRLWWINHLRQSLNDQPPTSIRPEQISAWLANPDWSPSTRKSALASARRFFHWMRVADARPDDPTEHLLNVTVPRRRARPTPDQVIHAALERATSTEDELMILLGAYAGLRRTEIATLSTEDRTDGWFTITGKGGVQRVIPIHEHLTPYLDLKTTGYYFPGRFTGSRHPDYVGRRLSKLLGPGYTSHQLRHWFATSAYAKLRDLRAVQELLGHADITTTQAYVAVDDTALLSAIASLPDLPHPRLQAIPRDSENITPQGGRA</sequence>
<dbReference type="Gene3D" id="1.10.443.10">
    <property type="entry name" value="Intergrase catalytic core"/>
    <property type="match status" value="1"/>
</dbReference>
<accession>A0A9X2KIH4</accession>
<dbReference type="GO" id="GO:0006310">
    <property type="term" value="P:DNA recombination"/>
    <property type="evidence" value="ECO:0007669"/>
    <property type="project" value="UniProtKB-KW"/>
</dbReference>
<dbReference type="SUPFAM" id="SSF56349">
    <property type="entry name" value="DNA breaking-rejoining enzymes"/>
    <property type="match status" value="1"/>
</dbReference>
<protein>
    <submittedName>
        <fullName evidence="6">Tyrosine-type recombinase/integrase</fullName>
    </submittedName>
</protein>
<dbReference type="PROSITE" id="PS51900">
    <property type="entry name" value="CB"/>
    <property type="match status" value="1"/>
</dbReference>
<dbReference type="PANTHER" id="PTHR30349:SF64">
    <property type="entry name" value="PROPHAGE INTEGRASE INTD-RELATED"/>
    <property type="match status" value="1"/>
</dbReference>
<dbReference type="PROSITE" id="PS51898">
    <property type="entry name" value="TYR_RECOMBINASE"/>
    <property type="match status" value="1"/>
</dbReference>
<dbReference type="InterPro" id="IPR013762">
    <property type="entry name" value="Integrase-like_cat_sf"/>
</dbReference>
<evidence type="ECO:0000256" key="3">
    <source>
        <dbReference type="PROSITE-ProRule" id="PRU01248"/>
    </source>
</evidence>
<dbReference type="InterPro" id="IPR002104">
    <property type="entry name" value="Integrase_catalytic"/>
</dbReference>
<dbReference type="GO" id="GO:0003677">
    <property type="term" value="F:DNA binding"/>
    <property type="evidence" value="ECO:0007669"/>
    <property type="project" value="UniProtKB-UniRule"/>
</dbReference>
<feature type="domain" description="Tyr recombinase" evidence="4">
    <location>
        <begin position="113"/>
        <end position="274"/>
    </location>
</feature>
<dbReference type="InterPro" id="IPR050090">
    <property type="entry name" value="Tyrosine_recombinase_XerCD"/>
</dbReference>
<dbReference type="EMBL" id="JANAFB010000014">
    <property type="protein sequence ID" value="MCP3425844.1"/>
    <property type="molecule type" value="Genomic_DNA"/>
</dbReference>
<dbReference type="InterPro" id="IPR044068">
    <property type="entry name" value="CB"/>
</dbReference>
<dbReference type="Proteomes" id="UP001139502">
    <property type="component" value="Unassembled WGS sequence"/>
</dbReference>